<dbReference type="PANTHER" id="PTHR46491">
    <property type="entry name" value="CDGSH IRON SULFUR DOMAIN PROTEIN HOMOLOG"/>
    <property type="match status" value="1"/>
</dbReference>
<dbReference type="GO" id="GO:0051537">
    <property type="term" value="F:2 iron, 2 sulfur cluster binding"/>
    <property type="evidence" value="ECO:0007669"/>
    <property type="project" value="UniProtKB-KW"/>
</dbReference>
<evidence type="ECO:0000256" key="3">
    <source>
        <dbReference type="ARBA" id="ARBA00023004"/>
    </source>
</evidence>
<keyword evidence="3" id="KW-0408">Iron</keyword>
<sequence>MSHSPVHRAGDAPVKVHLEAGQTYAWCACGRSASQPFCDGSHQGTGLDPIVFTAEKDGDVWLCMCKQTSGPPLCDGSHKN</sequence>
<dbReference type="RefSeq" id="WP_007020054.1">
    <property type="nucleotide sequence ID" value="NZ_CH724125.1"/>
</dbReference>
<dbReference type="Gene3D" id="3.40.5.90">
    <property type="entry name" value="CDGSH iron-sulfur domain, mitoNEET-type"/>
    <property type="match status" value="2"/>
</dbReference>
<proteinExistence type="predicted"/>
<gene>
    <name evidence="6" type="ORF">MED92_11939</name>
</gene>
<protein>
    <submittedName>
        <fullName evidence="6">Putative glutamate synthetase</fullName>
    </submittedName>
</protein>
<evidence type="ECO:0000256" key="4">
    <source>
        <dbReference type="ARBA" id="ARBA00023014"/>
    </source>
</evidence>
<evidence type="ECO:0000256" key="1">
    <source>
        <dbReference type="ARBA" id="ARBA00022714"/>
    </source>
</evidence>
<feature type="domain" description="Iron-binding zinc finger CDGSH type" evidence="5">
    <location>
        <begin position="11"/>
        <end position="48"/>
    </location>
</feature>
<accession>A0A7U8C2C4</accession>
<dbReference type="GO" id="GO:0005737">
    <property type="term" value="C:cytoplasm"/>
    <property type="evidence" value="ECO:0007669"/>
    <property type="project" value="UniProtKB-ARBA"/>
</dbReference>
<dbReference type="InterPro" id="IPR042216">
    <property type="entry name" value="MitoNEET_CISD"/>
</dbReference>
<keyword evidence="2" id="KW-0479">Metal-binding</keyword>
<dbReference type="InterPro" id="IPR018967">
    <property type="entry name" value="FeS-contain_CDGSH-typ"/>
</dbReference>
<dbReference type="Proteomes" id="UP000002171">
    <property type="component" value="Unassembled WGS sequence"/>
</dbReference>
<evidence type="ECO:0000313" key="7">
    <source>
        <dbReference type="Proteomes" id="UP000002171"/>
    </source>
</evidence>
<dbReference type="GO" id="GO:0046872">
    <property type="term" value="F:metal ion binding"/>
    <property type="evidence" value="ECO:0007669"/>
    <property type="project" value="UniProtKB-KW"/>
</dbReference>
<dbReference type="InterPro" id="IPR052950">
    <property type="entry name" value="CISD"/>
</dbReference>
<keyword evidence="1" id="KW-0001">2Fe-2S</keyword>
<keyword evidence="4" id="KW-0411">Iron-sulfur</keyword>
<dbReference type="AlphaFoldDB" id="A0A7U8C2C4"/>
<evidence type="ECO:0000256" key="2">
    <source>
        <dbReference type="ARBA" id="ARBA00022723"/>
    </source>
</evidence>
<evidence type="ECO:0000259" key="5">
    <source>
        <dbReference type="SMART" id="SM00704"/>
    </source>
</evidence>
<reference evidence="6 7" key="1">
    <citation type="submission" date="2006-02" db="EMBL/GenBank/DDBJ databases">
        <authorList>
            <person name="Pinhassi J."/>
            <person name="Pedros-Alio C."/>
            <person name="Ferriera S."/>
            <person name="Johnson J."/>
            <person name="Kravitz S."/>
            <person name="Halpern A."/>
            <person name="Remington K."/>
            <person name="Beeson K."/>
            <person name="Tran B."/>
            <person name="Rogers Y.-H."/>
            <person name="Friedman R."/>
            <person name="Venter J.C."/>
        </authorList>
    </citation>
    <scope>NUCLEOTIDE SEQUENCE [LARGE SCALE GENOMIC DNA]</scope>
    <source>
        <strain evidence="6 7">MED92</strain>
    </source>
</reference>
<evidence type="ECO:0000313" key="6">
    <source>
        <dbReference type="EMBL" id="EAR60213.1"/>
    </source>
</evidence>
<feature type="domain" description="Iron-binding zinc finger CDGSH type" evidence="5">
    <location>
        <begin position="49"/>
        <end position="80"/>
    </location>
</feature>
<dbReference type="EMBL" id="AAOW01000022">
    <property type="protein sequence ID" value="EAR60213.1"/>
    <property type="molecule type" value="Genomic_DNA"/>
</dbReference>
<name>A0A7U8C2C4_NEPCE</name>
<dbReference type="SMART" id="SM00704">
    <property type="entry name" value="ZnF_CDGSH"/>
    <property type="match status" value="2"/>
</dbReference>
<dbReference type="PANTHER" id="PTHR46491:SF3">
    <property type="entry name" value="CDGSH IRON-SULFUR DOMAIN-CONTAINING PROTEIN 3, MITOCHONDRIAL"/>
    <property type="match status" value="1"/>
</dbReference>
<keyword evidence="7" id="KW-1185">Reference proteome</keyword>
<dbReference type="Pfam" id="PF09360">
    <property type="entry name" value="zf-CDGSH"/>
    <property type="match status" value="1"/>
</dbReference>
<comment type="caution">
    <text evidence="6">The sequence shown here is derived from an EMBL/GenBank/DDBJ whole genome shotgun (WGS) entry which is preliminary data.</text>
</comment>
<dbReference type="OrthoDB" id="9795032at2"/>
<organism evidence="6 7">
    <name type="scientific">Neptuniibacter caesariensis</name>
    <dbReference type="NCBI Taxonomy" id="207954"/>
    <lineage>
        <taxon>Bacteria</taxon>
        <taxon>Pseudomonadati</taxon>
        <taxon>Pseudomonadota</taxon>
        <taxon>Gammaproteobacteria</taxon>
        <taxon>Oceanospirillales</taxon>
        <taxon>Oceanospirillaceae</taxon>
        <taxon>Neptuniibacter</taxon>
    </lineage>
</organism>